<accession>A0ABU1UZJ0</accession>
<protein>
    <submittedName>
        <fullName evidence="4">Multidrug efflux system outer membrane protein</fullName>
    </submittedName>
</protein>
<comment type="similarity">
    <text evidence="1 2">Belongs to the outer membrane factor (OMF) (TC 1.B.17) family.</text>
</comment>
<keyword evidence="2" id="KW-0812">Transmembrane</keyword>
<dbReference type="EMBL" id="JAVDVX010000004">
    <property type="protein sequence ID" value="MDR7090627.1"/>
    <property type="molecule type" value="Genomic_DNA"/>
</dbReference>
<keyword evidence="2" id="KW-0472">Membrane</keyword>
<feature type="signal peptide" evidence="2">
    <location>
        <begin position="1"/>
        <end position="21"/>
    </location>
</feature>
<evidence type="ECO:0000313" key="5">
    <source>
        <dbReference type="Proteomes" id="UP001253595"/>
    </source>
</evidence>
<dbReference type="PANTHER" id="PTHR30203">
    <property type="entry name" value="OUTER MEMBRANE CATION EFFLUX PROTEIN"/>
    <property type="match status" value="1"/>
</dbReference>
<organism evidence="4 5">
    <name type="scientific">Cellvibrio fibrivorans</name>
    <dbReference type="NCBI Taxonomy" id="126350"/>
    <lineage>
        <taxon>Bacteria</taxon>
        <taxon>Pseudomonadati</taxon>
        <taxon>Pseudomonadota</taxon>
        <taxon>Gammaproteobacteria</taxon>
        <taxon>Cellvibrionales</taxon>
        <taxon>Cellvibrionaceae</taxon>
        <taxon>Cellvibrio</taxon>
    </lineage>
</organism>
<proteinExistence type="inferred from homology"/>
<feature type="coiled-coil region" evidence="3">
    <location>
        <begin position="375"/>
        <end position="409"/>
    </location>
</feature>
<dbReference type="NCBIfam" id="TIGR01845">
    <property type="entry name" value="outer_NodT"/>
    <property type="match status" value="1"/>
</dbReference>
<dbReference type="PROSITE" id="PS51257">
    <property type="entry name" value="PROKAR_LIPOPROTEIN"/>
    <property type="match status" value="1"/>
</dbReference>
<keyword evidence="3" id="KW-0175">Coiled coil</keyword>
<evidence type="ECO:0000256" key="1">
    <source>
        <dbReference type="ARBA" id="ARBA00007613"/>
    </source>
</evidence>
<comment type="subcellular location">
    <subcellularLocation>
        <location evidence="2">Cell outer membrane</location>
        <topology evidence="2">Lipid-anchor</topology>
    </subcellularLocation>
</comment>
<keyword evidence="2" id="KW-0732">Signal</keyword>
<keyword evidence="2" id="KW-1134">Transmembrane beta strand</keyword>
<dbReference type="Gene3D" id="1.20.1600.10">
    <property type="entry name" value="Outer membrane efflux proteins (OEP)"/>
    <property type="match status" value="1"/>
</dbReference>
<dbReference type="Gene3D" id="2.20.200.10">
    <property type="entry name" value="Outer membrane efflux proteins (OEP)"/>
    <property type="match status" value="1"/>
</dbReference>
<sequence>MKQQQLIKLFSLALLPLVISACSGFKSVEDSRALANVPAAPAAFELQQGMDQQQPVAAWWSQLNDEQLNQLITDSLQQNHSVRIAQASLAESRALLHNSKLDRYPTVEAGASGTRQKQSADVVGDVDSRISESYQAGFDASWELDFFGRVRNGVKLSKAQLAAREADLQAAQVSIAAEVASAYISLRGNQYLLDVALRNVLNQQETLQLTQRFLEVGRGDQLDVARAESQLELTRSSIPTLHAQVNVALNRIGVLTGKPTAELKTALTQVKSLPEIPASFAVGNPADLLKRRPDVRRAEQALAGAVAEYNIRVADMYPSVTFSGGLGYLSTDWTRLGNSGTDTFSFSPRIQWAAFNLGRVDAQIDAADARTQARIAEFEQQVLVALEEADNALQNFSREEERRIDLQRALNASNQAAFFARKRFEVGSSDFLTVLDAERSQLNVSAQLAQSDMQVLLNLVAVYKSLGGGWEFAQESVANRQ</sequence>
<dbReference type="Pfam" id="PF02321">
    <property type="entry name" value="OEP"/>
    <property type="match status" value="2"/>
</dbReference>
<dbReference type="Proteomes" id="UP001253595">
    <property type="component" value="Unassembled WGS sequence"/>
</dbReference>
<keyword evidence="5" id="KW-1185">Reference proteome</keyword>
<dbReference type="PANTHER" id="PTHR30203:SF25">
    <property type="entry name" value="OUTER MEMBRANE PROTEIN-RELATED"/>
    <property type="match status" value="1"/>
</dbReference>
<keyword evidence="2" id="KW-0449">Lipoprotein</keyword>
<evidence type="ECO:0000313" key="4">
    <source>
        <dbReference type="EMBL" id="MDR7090627.1"/>
    </source>
</evidence>
<comment type="caution">
    <text evidence="4">The sequence shown here is derived from an EMBL/GenBank/DDBJ whole genome shotgun (WGS) entry which is preliminary data.</text>
</comment>
<gene>
    <name evidence="4" type="ORF">J2X05_002651</name>
</gene>
<name>A0ABU1UZJ0_9GAMM</name>
<dbReference type="InterPro" id="IPR003423">
    <property type="entry name" value="OMP_efflux"/>
</dbReference>
<feature type="chain" id="PRO_5044999856" evidence="2">
    <location>
        <begin position="22"/>
        <end position="481"/>
    </location>
</feature>
<dbReference type="InterPro" id="IPR010131">
    <property type="entry name" value="MdtP/NodT-like"/>
</dbReference>
<dbReference type="RefSeq" id="WP_310073095.1">
    <property type="nucleotide sequence ID" value="NZ_JAVDVX010000004.1"/>
</dbReference>
<evidence type="ECO:0000256" key="3">
    <source>
        <dbReference type="SAM" id="Coils"/>
    </source>
</evidence>
<dbReference type="SUPFAM" id="SSF56954">
    <property type="entry name" value="Outer membrane efflux proteins (OEP)"/>
    <property type="match status" value="1"/>
</dbReference>
<keyword evidence="2" id="KW-0564">Palmitate</keyword>
<reference evidence="4 5" key="1">
    <citation type="submission" date="2023-07" db="EMBL/GenBank/DDBJ databases">
        <title>Sorghum-associated microbial communities from plants grown in Nebraska, USA.</title>
        <authorList>
            <person name="Schachtman D."/>
        </authorList>
    </citation>
    <scope>NUCLEOTIDE SEQUENCE [LARGE SCALE GENOMIC DNA]</scope>
    <source>
        <strain evidence="4 5">BE190</strain>
    </source>
</reference>
<evidence type="ECO:0000256" key="2">
    <source>
        <dbReference type="RuleBase" id="RU362097"/>
    </source>
</evidence>